<gene>
    <name evidence="2" type="ORF">CCHR01_11525</name>
</gene>
<accession>A0AAD9ADX6</accession>
<evidence type="ECO:0000256" key="1">
    <source>
        <dbReference type="SAM" id="Phobius"/>
    </source>
</evidence>
<keyword evidence="1" id="KW-0812">Transmembrane</keyword>
<keyword evidence="3" id="KW-1185">Reference proteome</keyword>
<evidence type="ECO:0000313" key="3">
    <source>
        <dbReference type="Proteomes" id="UP001243330"/>
    </source>
</evidence>
<dbReference type="Proteomes" id="UP001243330">
    <property type="component" value="Unassembled WGS sequence"/>
</dbReference>
<dbReference type="AlphaFoldDB" id="A0AAD9ADX6"/>
<proteinExistence type="predicted"/>
<name>A0AAD9ADX6_9PEZI</name>
<protein>
    <submittedName>
        <fullName evidence="2">Uncharacterized protein</fullName>
    </submittedName>
</protein>
<dbReference type="EMBL" id="JAQOWY010000257">
    <property type="protein sequence ID" value="KAK1845847.1"/>
    <property type="molecule type" value="Genomic_DNA"/>
</dbReference>
<organism evidence="2 3">
    <name type="scientific">Colletotrichum chrysophilum</name>
    <dbReference type="NCBI Taxonomy" id="1836956"/>
    <lineage>
        <taxon>Eukaryota</taxon>
        <taxon>Fungi</taxon>
        <taxon>Dikarya</taxon>
        <taxon>Ascomycota</taxon>
        <taxon>Pezizomycotina</taxon>
        <taxon>Sordariomycetes</taxon>
        <taxon>Hypocreomycetidae</taxon>
        <taxon>Glomerellales</taxon>
        <taxon>Glomerellaceae</taxon>
        <taxon>Colletotrichum</taxon>
        <taxon>Colletotrichum gloeosporioides species complex</taxon>
    </lineage>
</organism>
<keyword evidence="1" id="KW-1133">Transmembrane helix</keyword>
<keyword evidence="1" id="KW-0472">Membrane</keyword>
<evidence type="ECO:0000313" key="2">
    <source>
        <dbReference type="EMBL" id="KAK1845847.1"/>
    </source>
</evidence>
<sequence length="362" mass="41144">MNQDDFPDAIESVIGNSIWEFEDADRPQRLHKFFDHCTHERFLLSDKDSEAPNSASEIATSIRGVKSNPSITKADLCKTTAINAAVLDSTIRMMLMTTCKTDGISLGSSNTFKWRNNETAAGFLDRVYARVPTGPAYEQLVNIRNLRAYALTRHAGVKIRATDKLSDHLYLIYGDDYKTLLVFSHRSFLEYGLERLESDRDDLDHSTTEALALGCLNPGLIIETLKTFDLLFPSIGDKRSRDILKKWVAENDLDDRLLENPMIFSNNQPPKDLQGLYEQYPYWGRHLARLLREADDPTPVTWWQKYTERGRSPRRMFECAMAALLVTAISAFIATALAAVQVWIAYCDWESAPSRSWCPSKS</sequence>
<reference evidence="2" key="1">
    <citation type="submission" date="2023-01" db="EMBL/GenBank/DDBJ databases">
        <title>Colletotrichum chrysophilum M932 genome sequence.</title>
        <authorList>
            <person name="Baroncelli R."/>
        </authorList>
    </citation>
    <scope>NUCLEOTIDE SEQUENCE</scope>
    <source>
        <strain evidence="2">M932</strain>
    </source>
</reference>
<comment type="caution">
    <text evidence="2">The sequence shown here is derived from an EMBL/GenBank/DDBJ whole genome shotgun (WGS) entry which is preliminary data.</text>
</comment>
<feature type="transmembrane region" description="Helical" evidence="1">
    <location>
        <begin position="319"/>
        <end position="346"/>
    </location>
</feature>